<reference evidence="1" key="1">
    <citation type="journal article" date="2014" name="Front. Microbiol.">
        <title>High frequency of phylogenetically diverse reductive dehalogenase-homologous genes in deep subseafloor sedimentary metagenomes.</title>
        <authorList>
            <person name="Kawai M."/>
            <person name="Futagami T."/>
            <person name="Toyoda A."/>
            <person name="Takaki Y."/>
            <person name="Nishi S."/>
            <person name="Hori S."/>
            <person name="Arai W."/>
            <person name="Tsubouchi T."/>
            <person name="Morono Y."/>
            <person name="Uchiyama I."/>
            <person name="Ito T."/>
            <person name="Fujiyama A."/>
            <person name="Inagaki F."/>
            <person name="Takami H."/>
        </authorList>
    </citation>
    <scope>NUCLEOTIDE SEQUENCE</scope>
    <source>
        <strain evidence="1">Expedition CK06-06</strain>
    </source>
</reference>
<protein>
    <submittedName>
        <fullName evidence="1">Uncharacterized protein</fullName>
    </submittedName>
</protein>
<accession>X0VJQ5</accession>
<comment type="caution">
    <text evidence="1">The sequence shown here is derived from an EMBL/GenBank/DDBJ whole genome shotgun (WGS) entry which is preliminary data.</text>
</comment>
<proteinExistence type="predicted"/>
<sequence length="165" mass="18837">MELVALKESDEIVASRLEEAYANSQPYQWAIELWRNFQQAIERLDPEAREKAIQKFDLLNLHGGTLKRVVWNTGPHMTEKEMNDYFTIIGKGHGNTWRMDNPTGNRHAGAREMILPWNPAGMVVVSYHPVHLPEGAMVWIVRDPESGGFALKPLTTGYENFDDSM</sequence>
<name>X0VJQ5_9ZZZZ</name>
<evidence type="ECO:0000313" key="1">
    <source>
        <dbReference type="EMBL" id="GAG18489.1"/>
    </source>
</evidence>
<gene>
    <name evidence="1" type="ORF">S01H1_60166</name>
</gene>
<feature type="non-terminal residue" evidence="1">
    <location>
        <position position="165"/>
    </location>
</feature>
<organism evidence="1">
    <name type="scientific">marine sediment metagenome</name>
    <dbReference type="NCBI Taxonomy" id="412755"/>
    <lineage>
        <taxon>unclassified sequences</taxon>
        <taxon>metagenomes</taxon>
        <taxon>ecological metagenomes</taxon>
    </lineage>
</organism>
<dbReference type="AlphaFoldDB" id="X0VJQ5"/>
<dbReference type="EMBL" id="BARS01039402">
    <property type="protein sequence ID" value="GAG18489.1"/>
    <property type="molecule type" value="Genomic_DNA"/>
</dbReference>